<accession>A0A922I5D2</accession>
<dbReference type="AlphaFoldDB" id="A0A922I5D2"/>
<evidence type="ECO:0000313" key="1">
    <source>
        <dbReference type="EMBL" id="KAH9518266.1"/>
    </source>
</evidence>
<dbReference type="Proteomes" id="UP000790347">
    <property type="component" value="Unassembled WGS sequence"/>
</dbReference>
<reference evidence="1" key="2">
    <citation type="journal article" date="2022" name="Res Sq">
        <title>Comparative Genomics Reveals Insights into the Divergent Evolution of Astigmatic Mites and Household Pest Adaptations.</title>
        <authorList>
            <person name="Xiong Q."/>
            <person name="Wan A.T.-Y."/>
            <person name="Liu X.-Y."/>
            <person name="Fung C.S.-H."/>
            <person name="Xiao X."/>
            <person name="Malainual N."/>
            <person name="Hou J."/>
            <person name="Wang L."/>
            <person name="Wang M."/>
            <person name="Yang K."/>
            <person name="Cui Y."/>
            <person name="Leung E."/>
            <person name="Nong W."/>
            <person name="Shin S.-K."/>
            <person name="Au S."/>
            <person name="Jeong K.Y."/>
            <person name="Chew F.T."/>
            <person name="Hui J."/>
            <person name="Leung T.F."/>
            <person name="Tungtrongchitr A."/>
            <person name="Zhong N."/>
            <person name="Liu Z."/>
            <person name="Tsui S."/>
        </authorList>
    </citation>
    <scope>NUCLEOTIDE SEQUENCE</scope>
    <source>
        <strain evidence="1">Derf</strain>
        <tissue evidence="1">Whole organism</tissue>
    </source>
</reference>
<comment type="caution">
    <text evidence="1">The sequence shown here is derived from an EMBL/GenBank/DDBJ whole genome shotgun (WGS) entry which is preliminary data.</text>
</comment>
<evidence type="ECO:0000313" key="2">
    <source>
        <dbReference type="Proteomes" id="UP000790347"/>
    </source>
</evidence>
<gene>
    <name evidence="1" type="ORF">DERF_008857</name>
</gene>
<keyword evidence="2" id="KW-1185">Reference proteome</keyword>
<proteinExistence type="predicted"/>
<protein>
    <submittedName>
        <fullName evidence="1">Uncharacterized protein</fullName>
    </submittedName>
</protein>
<dbReference type="EMBL" id="ASGP02000003">
    <property type="protein sequence ID" value="KAH9518266.1"/>
    <property type="molecule type" value="Genomic_DNA"/>
</dbReference>
<sequence length="74" mass="7534">MNNADNDVCSAGLTMTVLPAAKAGAAVFANINVGLFHGIMIAQTPNGIRMVIVIRSSPQAVGMVSPLILSTIPA</sequence>
<organism evidence="1 2">
    <name type="scientific">Dermatophagoides farinae</name>
    <name type="common">American house dust mite</name>
    <dbReference type="NCBI Taxonomy" id="6954"/>
    <lineage>
        <taxon>Eukaryota</taxon>
        <taxon>Metazoa</taxon>
        <taxon>Ecdysozoa</taxon>
        <taxon>Arthropoda</taxon>
        <taxon>Chelicerata</taxon>
        <taxon>Arachnida</taxon>
        <taxon>Acari</taxon>
        <taxon>Acariformes</taxon>
        <taxon>Sarcoptiformes</taxon>
        <taxon>Astigmata</taxon>
        <taxon>Psoroptidia</taxon>
        <taxon>Analgoidea</taxon>
        <taxon>Pyroglyphidae</taxon>
        <taxon>Dermatophagoidinae</taxon>
        <taxon>Dermatophagoides</taxon>
    </lineage>
</organism>
<reference evidence="1" key="1">
    <citation type="submission" date="2013-05" db="EMBL/GenBank/DDBJ databases">
        <authorList>
            <person name="Yim A.K.Y."/>
            <person name="Chan T.F."/>
            <person name="Ji K.M."/>
            <person name="Liu X.Y."/>
            <person name="Zhou J.W."/>
            <person name="Li R.Q."/>
            <person name="Yang K.Y."/>
            <person name="Li J."/>
            <person name="Li M."/>
            <person name="Law P.T.W."/>
            <person name="Wu Y.L."/>
            <person name="Cai Z.L."/>
            <person name="Qin H."/>
            <person name="Bao Y."/>
            <person name="Leung R.K.K."/>
            <person name="Ng P.K.S."/>
            <person name="Zou J."/>
            <person name="Zhong X.J."/>
            <person name="Ran P.X."/>
            <person name="Zhong N.S."/>
            <person name="Liu Z.G."/>
            <person name="Tsui S.K.W."/>
        </authorList>
    </citation>
    <scope>NUCLEOTIDE SEQUENCE</scope>
    <source>
        <strain evidence="1">Derf</strain>
        <tissue evidence="1">Whole organism</tissue>
    </source>
</reference>
<name>A0A922I5D2_DERFA</name>